<dbReference type="InterPro" id="IPR016032">
    <property type="entry name" value="Sig_transdc_resp-reg_C-effctor"/>
</dbReference>
<organism evidence="2 3">
    <name type="scientific">Litorimonas cladophorae</name>
    <dbReference type="NCBI Taxonomy" id="1220491"/>
    <lineage>
        <taxon>Bacteria</taxon>
        <taxon>Pseudomonadati</taxon>
        <taxon>Pseudomonadota</taxon>
        <taxon>Alphaproteobacteria</taxon>
        <taxon>Maricaulales</taxon>
        <taxon>Robiginitomaculaceae</taxon>
    </lineage>
</organism>
<dbReference type="SMART" id="SM00421">
    <property type="entry name" value="HTH_LUXR"/>
    <property type="match status" value="1"/>
</dbReference>
<comment type="caution">
    <text evidence="2">The sequence shown here is derived from an EMBL/GenBank/DDBJ whole genome shotgun (WGS) entry which is preliminary data.</text>
</comment>
<feature type="domain" description="HTH luxR-type" evidence="1">
    <location>
        <begin position="211"/>
        <end position="268"/>
    </location>
</feature>
<dbReference type="InterPro" id="IPR036388">
    <property type="entry name" value="WH-like_DNA-bd_sf"/>
</dbReference>
<gene>
    <name evidence="2" type="ORF">GCM10011309_24380</name>
</gene>
<dbReference type="Gene3D" id="3.40.50.1820">
    <property type="entry name" value="alpha/beta hydrolase"/>
    <property type="match status" value="1"/>
</dbReference>
<dbReference type="SUPFAM" id="SSF53474">
    <property type="entry name" value="alpha/beta-Hydrolases"/>
    <property type="match status" value="1"/>
</dbReference>
<dbReference type="EMBL" id="BMYV01000003">
    <property type="protein sequence ID" value="GGX73456.1"/>
    <property type="molecule type" value="Genomic_DNA"/>
</dbReference>
<name>A0A918KU04_9PROT</name>
<dbReference type="GO" id="GO:0006355">
    <property type="term" value="P:regulation of DNA-templated transcription"/>
    <property type="evidence" value="ECO:0007669"/>
    <property type="project" value="InterPro"/>
</dbReference>
<proteinExistence type="predicted"/>
<accession>A0A918KU04</accession>
<keyword evidence="3" id="KW-1185">Reference proteome</keyword>
<evidence type="ECO:0000313" key="3">
    <source>
        <dbReference type="Proteomes" id="UP000600865"/>
    </source>
</evidence>
<dbReference type="GO" id="GO:0003677">
    <property type="term" value="F:DNA binding"/>
    <property type="evidence" value="ECO:0007669"/>
    <property type="project" value="InterPro"/>
</dbReference>
<dbReference type="InterPro" id="IPR000792">
    <property type="entry name" value="Tscrpt_reg_LuxR_C"/>
</dbReference>
<dbReference type="Gene3D" id="1.10.10.10">
    <property type="entry name" value="Winged helix-like DNA-binding domain superfamily/Winged helix DNA-binding domain"/>
    <property type="match status" value="1"/>
</dbReference>
<dbReference type="SUPFAM" id="SSF46894">
    <property type="entry name" value="C-terminal effector domain of the bipartite response regulators"/>
    <property type="match status" value="1"/>
</dbReference>
<evidence type="ECO:0000313" key="2">
    <source>
        <dbReference type="EMBL" id="GGX73456.1"/>
    </source>
</evidence>
<dbReference type="AlphaFoldDB" id="A0A918KU04"/>
<sequence>MVADKQSQSQNAEMSSQIAASDLIDVSYAALSSNDGFQDIIDGWDNYIEILHDPPQAKTLLSKVRSHIHRAKSLFSVLGPPNVVDPIFSEIQRSDVPCVALAAGDFVIEANLAAQSEWGVMSGERTSFDWLRQDSISQVRQMRASLKSGEIAKPQILTVFGLTSKDFQDRATESLAEIYSISHEHQSDAPIIIRALRQNWSDDTEAALRNSFALTKSEVAVARAFLETGNTEIIAESRGTTTATIRKQLKSIFAKTGVSNQAQLQKLLSLMSSSERRRMRGQLADWQDPLGREVKIKDGKGRQIAFTFMGDKNGRPALLSHGSITGYVLHPVTQDRLKRAGIKLYVPCRAGFGHTDPFMDMTALEAAAHINRTLLDHLNIGPVPAIGLISGLIPLVYQAAQDPKIFSRLMVIGGCVPIFKRERLKELPINSRVLLTLQREAPHIANLAIQAGFRQVLKHGPSYMVRKIYGNCDTDRQTLRNLSTLSLMVASSKMLTVHGPRTFERELPLINYDWENDFASCGLSLTVMQGLEDPVFRPKHAKAMAGQHKDYHIIPVKNAGQLVFLQRPEQVADAIIDWISQ</sequence>
<evidence type="ECO:0000259" key="1">
    <source>
        <dbReference type="SMART" id="SM00421"/>
    </source>
</evidence>
<dbReference type="RefSeq" id="WP_189586551.1">
    <property type="nucleotide sequence ID" value="NZ_BMYV01000003.1"/>
</dbReference>
<protein>
    <recommendedName>
        <fullName evidence="1">HTH luxR-type domain-containing protein</fullName>
    </recommendedName>
</protein>
<reference evidence="2 3" key="1">
    <citation type="journal article" date="2014" name="Int. J. Syst. Evol. Microbiol.">
        <title>Complete genome sequence of Corynebacterium casei LMG S-19264T (=DSM 44701T), isolated from a smear-ripened cheese.</title>
        <authorList>
            <consortium name="US DOE Joint Genome Institute (JGI-PGF)"/>
            <person name="Walter F."/>
            <person name="Albersmeier A."/>
            <person name="Kalinowski J."/>
            <person name="Ruckert C."/>
        </authorList>
    </citation>
    <scope>NUCLEOTIDE SEQUENCE [LARGE SCALE GENOMIC DNA]</scope>
    <source>
        <strain evidence="2 3">KCTC 23968</strain>
    </source>
</reference>
<dbReference type="InterPro" id="IPR029058">
    <property type="entry name" value="AB_hydrolase_fold"/>
</dbReference>
<dbReference type="Proteomes" id="UP000600865">
    <property type="component" value="Unassembled WGS sequence"/>
</dbReference>